<dbReference type="EMBL" id="SSTD01020087">
    <property type="protein sequence ID" value="TYJ95727.1"/>
    <property type="molecule type" value="Genomic_DNA"/>
</dbReference>
<keyword evidence="2" id="KW-0812">Transmembrane</keyword>
<feature type="region of interest" description="Disordered" evidence="1">
    <location>
        <begin position="227"/>
        <end position="250"/>
    </location>
</feature>
<evidence type="ECO:0000259" key="4">
    <source>
        <dbReference type="Pfam" id="PF25597"/>
    </source>
</evidence>
<keyword evidence="2" id="KW-0472">Membrane</keyword>
<evidence type="ECO:0000313" key="5">
    <source>
        <dbReference type="EMBL" id="TYJ95727.1"/>
    </source>
</evidence>
<feature type="domain" description="Retrovirus-related Pol polyprotein from transposon TNT 1-94-like beta-barrel" evidence="3">
    <location>
        <begin position="75"/>
        <end position="149"/>
    </location>
</feature>
<keyword evidence="2" id="KW-1133">Transmembrane helix</keyword>
<accession>A0A5D3B9C4</accession>
<proteinExistence type="predicted"/>
<evidence type="ECO:0000256" key="2">
    <source>
        <dbReference type="SAM" id="Phobius"/>
    </source>
</evidence>
<reference evidence="5 6" key="1">
    <citation type="submission" date="2019-08" db="EMBL/GenBank/DDBJ databases">
        <title>Draft genome sequences of two oriental melons (Cucumis melo L. var makuwa).</title>
        <authorList>
            <person name="Kwon S.-Y."/>
        </authorList>
    </citation>
    <scope>NUCLEOTIDE SEQUENCE [LARGE SCALE GENOMIC DNA]</scope>
    <source>
        <strain evidence="6">cv. Chang Bougi</strain>
        <tissue evidence="5">Leaf</tissue>
    </source>
</reference>
<feature type="compositionally biased region" description="Polar residues" evidence="1">
    <location>
        <begin position="425"/>
        <end position="441"/>
    </location>
</feature>
<evidence type="ECO:0000259" key="3">
    <source>
        <dbReference type="Pfam" id="PF22936"/>
    </source>
</evidence>
<feature type="domain" description="Retroviral polymerase SH3-like" evidence="4">
    <location>
        <begin position="174"/>
        <end position="234"/>
    </location>
</feature>
<dbReference type="Pfam" id="PF25597">
    <property type="entry name" value="SH3_retrovirus"/>
    <property type="match status" value="1"/>
</dbReference>
<sequence length="478" mass="53015">MSSDSECEDYGTQSLEDVLSMAKLRKYCEGLGYDGDQSSSKRKALVFVRATDQKYLKEDTSDLSDINCIEELHHLDMMCSRHMIGNSLLFTDLIECKTSRVTFKDGVKGNVMEKGNIDLLEAPKLKNARLIEGLSANLISIHKLCDKGYYVKFSKEKCEVLNDEQQMIMSGIKLCYILNDREYHQKWDSKSDEGIFLGNSVRSKAYKVYKKGTRMVIESINVRISDTENPTSQSISDNEETHDTNLPTSERCLPVDPLATSTNNDVNTKLSAPLANVKKNHTVSNVIGEIDIGIVKRKNTKPDYAKMIANAKAKCTPVATQIKMSIDDGGKKVNESLYRSIIGKPILCLLAIVMSIGLGVLVIGRVPQMGAKDLNHQNRKFGTPTALQADVGESSKKAKKNRMYTAEAVYCQIFYSDQDMHNTGRLSASRCSTTPPVNVDQSGDRTTEVPPPQPTNQNVNDGPIPSIESPRHGFKPPS</sequence>
<dbReference type="Proteomes" id="UP000321947">
    <property type="component" value="Unassembled WGS sequence"/>
</dbReference>
<dbReference type="InterPro" id="IPR054722">
    <property type="entry name" value="PolX-like_BBD"/>
</dbReference>
<evidence type="ECO:0000313" key="6">
    <source>
        <dbReference type="Proteomes" id="UP000321947"/>
    </source>
</evidence>
<protein>
    <submittedName>
        <fullName evidence="5">Gag-pol polyprotein</fullName>
    </submittedName>
</protein>
<dbReference type="AlphaFoldDB" id="A0A5D3B9C4"/>
<gene>
    <name evidence="5" type="ORF">E5676_scaffold282G00280</name>
</gene>
<evidence type="ECO:0000256" key="1">
    <source>
        <dbReference type="SAM" id="MobiDB-lite"/>
    </source>
</evidence>
<organism evidence="5 6">
    <name type="scientific">Cucumis melo var. makuwa</name>
    <name type="common">Oriental melon</name>
    <dbReference type="NCBI Taxonomy" id="1194695"/>
    <lineage>
        <taxon>Eukaryota</taxon>
        <taxon>Viridiplantae</taxon>
        <taxon>Streptophyta</taxon>
        <taxon>Embryophyta</taxon>
        <taxon>Tracheophyta</taxon>
        <taxon>Spermatophyta</taxon>
        <taxon>Magnoliopsida</taxon>
        <taxon>eudicotyledons</taxon>
        <taxon>Gunneridae</taxon>
        <taxon>Pentapetalae</taxon>
        <taxon>rosids</taxon>
        <taxon>fabids</taxon>
        <taxon>Cucurbitales</taxon>
        <taxon>Cucurbitaceae</taxon>
        <taxon>Benincaseae</taxon>
        <taxon>Cucumis</taxon>
    </lineage>
</organism>
<feature type="transmembrane region" description="Helical" evidence="2">
    <location>
        <begin position="341"/>
        <end position="363"/>
    </location>
</feature>
<comment type="caution">
    <text evidence="5">The sequence shown here is derived from an EMBL/GenBank/DDBJ whole genome shotgun (WGS) entry which is preliminary data.</text>
</comment>
<feature type="region of interest" description="Disordered" evidence="1">
    <location>
        <begin position="425"/>
        <end position="478"/>
    </location>
</feature>
<name>A0A5D3B9C4_CUCMM</name>
<feature type="compositionally biased region" description="Polar residues" evidence="1">
    <location>
        <begin position="227"/>
        <end position="236"/>
    </location>
</feature>
<dbReference type="InterPro" id="IPR057670">
    <property type="entry name" value="SH3_retrovirus"/>
</dbReference>
<dbReference type="Pfam" id="PF22936">
    <property type="entry name" value="Pol_BBD"/>
    <property type="match status" value="1"/>
</dbReference>